<evidence type="ECO:0000256" key="2">
    <source>
        <dbReference type="ARBA" id="ARBA00004585"/>
    </source>
</evidence>
<dbReference type="GO" id="GO:0008270">
    <property type="term" value="F:zinc ion binding"/>
    <property type="evidence" value="ECO:0007669"/>
    <property type="project" value="UniProtKB-KW"/>
</dbReference>
<dbReference type="EC" id="2.3.2.27" evidence="5"/>
<organism evidence="20 21">
    <name type="scientific">Trichomalopsis sarcophagae</name>
    <dbReference type="NCBI Taxonomy" id="543379"/>
    <lineage>
        <taxon>Eukaryota</taxon>
        <taxon>Metazoa</taxon>
        <taxon>Ecdysozoa</taxon>
        <taxon>Arthropoda</taxon>
        <taxon>Hexapoda</taxon>
        <taxon>Insecta</taxon>
        <taxon>Pterygota</taxon>
        <taxon>Neoptera</taxon>
        <taxon>Endopterygota</taxon>
        <taxon>Hymenoptera</taxon>
        <taxon>Apocrita</taxon>
        <taxon>Proctotrupomorpha</taxon>
        <taxon>Chalcidoidea</taxon>
        <taxon>Pteromalidae</taxon>
        <taxon>Pteromalinae</taxon>
        <taxon>Trichomalopsis</taxon>
    </lineage>
</organism>
<evidence type="ECO:0000313" key="21">
    <source>
        <dbReference type="Proteomes" id="UP000215335"/>
    </source>
</evidence>
<keyword evidence="17" id="KW-0576">Peroxisome</keyword>
<evidence type="ECO:0000256" key="15">
    <source>
        <dbReference type="ARBA" id="ARBA00022989"/>
    </source>
</evidence>
<keyword evidence="21" id="KW-1185">Reference proteome</keyword>
<evidence type="ECO:0000256" key="1">
    <source>
        <dbReference type="ARBA" id="ARBA00000900"/>
    </source>
</evidence>
<dbReference type="GO" id="GO:0005778">
    <property type="term" value="C:peroxisomal membrane"/>
    <property type="evidence" value="ECO:0007669"/>
    <property type="project" value="UniProtKB-SubCell"/>
</dbReference>
<dbReference type="CDD" id="cd16527">
    <property type="entry name" value="RING-HC_PEX10"/>
    <property type="match status" value="1"/>
</dbReference>
<dbReference type="Gene3D" id="3.30.40.10">
    <property type="entry name" value="Zinc/RING finger domain, C3HC4 (zinc finger)"/>
    <property type="match status" value="1"/>
</dbReference>
<evidence type="ECO:0000256" key="5">
    <source>
        <dbReference type="ARBA" id="ARBA00012483"/>
    </source>
</evidence>
<accession>A0A232F8N7</accession>
<dbReference type="PANTHER" id="PTHR23350:SF0">
    <property type="entry name" value="PEROXISOME BIOGENESIS FACTOR 10"/>
    <property type="match status" value="1"/>
</dbReference>
<keyword evidence="12" id="KW-0833">Ubl conjugation pathway</keyword>
<evidence type="ECO:0000256" key="9">
    <source>
        <dbReference type="ARBA" id="ARBA00022692"/>
    </source>
</evidence>
<dbReference type="PROSITE" id="PS00518">
    <property type="entry name" value="ZF_RING_1"/>
    <property type="match status" value="1"/>
</dbReference>
<dbReference type="PANTHER" id="PTHR23350">
    <property type="entry name" value="PEROXISOME ASSEMBLY PROTEIN 10"/>
    <property type="match status" value="1"/>
</dbReference>
<comment type="pathway">
    <text evidence="3">Protein modification; protein ubiquitination.</text>
</comment>
<keyword evidence="9" id="KW-0812">Transmembrane</keyword>
<comment type="subcellular location">
    <subcellularLocation>
        <location evidence="2">Peroxisome membrane</location>
        <topology evidence="2">Multi-pass membrane protein</topology>
    </subcellularLocation>
</comment>
<evidence type="ECO:0000256" key="11">
    <source>
        <dbReference type="ARBA" id="ARBA00022771"/>
    </source>
</evidence>
<dbReference type="SMART" id="SM00184">
    <property type="entry name" value="RING"/>
    <property type="match status" value="1"/>
</dbReference>
<evidence type="ECO:0000256" key="17">
    <source>
        <dbReference type="ARBA" id="ARBA00023140"/>
    </source>
</evidence>
<dbReference type="InterPro" id="IPR006845">
    <property type="entry name" value="Pex_N"/>
</dbReference>
<dbReference type="OrthoDB" id="6270329at2759"/>
<keyword evidence="11 18" id="KW-0863">Zinc-finger</keyword>
<keyword evidence="13" id="KW-0862">Zinc</keyword>
<dbReference type="EMBL" id="NNAY01000686">
    <property type="protein sequence ID" value="OXU26972.1"/>
    <property type="molecule type" value="Genomic_DNA"/>
</dbReference>
<dbReference type="GO" id="GO:0016558">
    <property type="term" value="P:protein import into peroxisome matrix"/>
    <property type="evidence" value="ECO:0007669"/>
    <property type="project" value="InterPro"/>
</dbReference>
<keyword evidence="10" id="KW-0479">Metal-binding</keyword>
<dbReference type="PROSITE" id="PS50089">
    <property type="entry name" value="ZF_RING_2"/>
    <property type="match status" value="1"/>
</dbReference>
<protein>
    <recommendedName>
        <fullName evidence="5">RING-type E3 ubiquitin transferase</fullName>
        <ecNumber evidence="5">2.3.2.27</ecNumber>
    </recommendedName>
</protein>
<comment type="catalytic activity">
    <reaction evidence="1">
        <text>S-ubiquitinyl-[E2 ubiquitin-conjugating enzyme]-L-cysteine + [acceptor protein]-L-lysine = [E2 ubiquitin-conjugating enzyme]-L-cysteine + N(6)-ubiquitinyl-[acceptor protein]-L-lysine.</text>
        <dbReference type="EC" id="2.3.2.27"/>
    </reaction>
</comment>
<dbReference type="InterPro" id="IPR025654">
    <property type="entry name" value="PEX2/10"/>
</dbReference>
<feature type="domain" description="RING-type" evidence="19">
    <location>
        <begin position="233"/>
        <end position="270"/>
    </location>
</feature>
<gene>
    <name evidence="20" type="ORF">TSAR_008793</name>
</gene>
<evidence type="ECO:0000256" key="14">
    <source>
        <dbReference type="ARBA" id="ARBA00022927"/>
    </source>
</evidence>
<evidence type="ECO:0000256" key="8">
    <source>
        <dbReference type="ARBA" id="ARBA00022679"/>
    </source>
</evidence>
<dbReference type="InterPro" id="IPR001841">
    <property type="entry name" value="Znf_RING"/>
</dbReference>
<dbReference type="InterPro" id="IPR017907">
    <property type="entry name" value="Znf_RING_CS"/>
</dbReference>
<evidence type="ECO:0000256" key="3">
    <source>
        <dbReference type="ARBA" id="ARBA00004906"/>
    </source>
</evidence>
<dbReference type="STRING" id="543379.A0A232F8N7"/>
<dbReference type="Proteomes" id="UP000215335">
    <property type="component" value="Unassembled WGS sequence"/>
</dbReference>
<evidence type="ECO:0000256" key="12">
    <source>
        <dbReference type="ARBA" id="ARBA00022786"/>
    </source>
</evidence>
<name>A0A232F8N7_9HYME</name>
<keyword evidence="15" id="KW-1133">Transmembrane helix</keyword>
<comment type="caution">
    <text evidence="20">The sequence shown here is derived from an EMBL/GenBank/DDBJ whole genome shotgun (WGS) entry which is preliminary data.</text>
</comment>
<keyword evidence="6" id="KW-0813">Transport</keyword>
<dbReference type="GO" id="GO:0061630">
    <property type="term" value="F:ubiquitin protein ligase activity"/>
    <property type="evidence" value="ECO:0007669"/>
    <property type="project" value="UniProtKB-EC"/>
</dbReference>
<evidence type="ECO:0000256" key="13">
    <source>
        <dbReference type="ARBA" id="ARBA00022833"/>
    </source>
</evidence>
<evidence type="ECO:0000256" key="4">
    <source>
        <dbReference type="ARBA" id="ARBA00008704"/>
    </source>
</evidence>
<evidence type="ECO:0000256" key="7">
    <source>
        <dbReference type="ARBA" id="ARBA00022593"/>
    </source>
</evidence>
<dbReference type="AlphaFoldDB" id="A0A232F8N7"/>
<dbReference type="InterPro" id="IPR013083">
    <property type="entry name" value="Znf_RING/FYVE/PHD"/>
</dbReference>
<keyword evidence="16" id="KW-0472">Membrane</keyword>
<reference evidence="20 21" key="1">
    <citation type="journal article" date="2017" name="Curr. Biol.">
        <title>The Evolution of Venom by Co-option of Single-Copy Genes.</title>
        <authorList>
            <person name="Martinson E.O."/>
            <person name="Mrinalini"/>
            <person name="Kelkar Y.D."/>
            <person name="Chang C.H."/>
            <person name="Werren J.H."/>
        </authorList>
    </citation>
    <scope>NUCLEOTIDE SEQUENCE [LARGE SCALE GENOMIC DNA]</scope>
    <source>
        <strain evidence="20 21">Alberta</strain>
        <tissue evidence="20">Whole body</tissue>
    </source>
</reference>
<dbReference type="SUPFAM" id="SSF57850">
    <property type="entry name" value="RING/U-box"/>
    <property type="match status" value="1"/>
</dbReference>
<evidence type="ECO:0000256" key="16">
    <source>
        <dbReference type="ARBA" id="ARBA00023136"/>
    </source>
</evidence>
<keyword evidence="7" id="KW-0962">Peroxisome biogenesis</keyword>
<evidence type="ECO:0000313" key="20">
    <source>
        <dbReference type="EMBL" id="OXU26972.1"/>
    </source>
</evidence>
<evidence type="ECO:0000256" key="6">
    <source>
        <dbReference type="ARBA" id="ARBA00022448"/>
    </source>
</evidence>
<evidence type="ECO:0000256" key="18">
    <source>
        <dbReference type="PROSITE-ProRule" id="PRU00175"/>
    </source>
</evidence>
<sequence length="284" mass="32646">MASLPKRKLPTASQAEILRSHQRDNDFVLTMSETITDLLHRYDLYRNFSRFIKSEVPAKLFYFIVTSGLGNQTLGEEYTGIVQANLHARKVPSLMTRVLAAILECFGEQMLLKLLEKLQITINKPNSDLTPQAKSFLNIFLNRTRTVIPILILAHRGLFYIYGRYYSIGRRLTKVDYVKVYGPRPHSSVSWGLRILGFATVAQCLFRLWQSRNMTEEIMTEAKEFESVSSSRCQLCLEKISDTTTPCGHLFCWSCLAEWLRARNRCPLCRESVAPSRIIPLMNL</sequence>
<evidence type="ECO:0000259" key="19">
    <source>
        <dbReference type="PROSITE" id="PS50089"/>
    </source>
</evidence>
<proteinExistence type="inferred from homology"/>
<keyword evidence="14" id="KW-0653">Protein transport</keyword>
<dbReference type="Pfam" id="PF13923">
    <property type="entry name" value="zf-C3HC4_2"/>
    <property type="match status" value="1"/>
</dbReference>
<keyword evidence="8" id="KW-0808">Transferase</keyword>
<evidence type="ECO:0000256" key="10">
    <source>
        <dbReference type="ARBA" id="ARBA00022723"/>
    </source>
</evidence>
<comment type="similarity">
    <text evidence="4">Belongs to the pex2/pex10/pex12 family.</text>
</comment>
<dbReference type="Pfam" id="PF04757">
    <property type="entry name" value="Pex2_Pex12"/>
    <property type="match status" value="1"/>
</dbReference>